<comment type="catalytic activity">
    <reaction evidence="1">
        <text>Hydrolysis of alkylated DNA, releasing 3-methyladenine, 3-methylguanine, 7-methylguanine and 7-methyladenine.</text>
        <dbReference type="EC" id="3.2.2.21"/>
    </reaction>
</comment>
<evidence type="ECO:0000313" key="7">
    <source>
        <dbReference type="EMBL" id="RCV93541.1"/>
    </source>
</evidence>
<evidence type="ECO:0000256" key="2">
    <source>
        <dbReference type="ARBA" id="ARBA00010817"/>
    </source>
</evidence>
<evidence type="ECO:0000313" key="8">
    <source>
        <dbReference type="Proteomes" id="UP000253204"/>
    </source>
</evidence>
<dbReference type="Proteomes" id="UP000253204">
    <property type="component" value="Unassembled WGS sequence"/>
</dbReference>
<comment type="similarity">
    <text evidence="2">Belongs to the alkylbase DNA glycosidase AlkA family.</text>
</comment>
<dbReference type="PANTHER" id="PTHR43003:SF5">
    <property type="entry name" value="DNA-3-METHYLADENINE GLYCOSYLASE"/>
    <property type="match status" value="1"/>
</dbReference>
<keyword evidence="5" id="KW-0234">DNA repair</keyword>
<reference evidence="7 8" key="1">
    <citation type="submission" date="2018-07" db="EMBL/GenBank/DDBJ databases">
        <title>Halomonas rutogse sp. nov., isolated from Lake TangqianCo on Tibetan Plateau.</title>
        <authorList>
            <person name="Lu H."/>
            <person name="Xing P."/>
            <person name="Wu Q."/>
        </authorList>
    </citation>
    <scope>NUCLEOTIDE SEQUENCE [LARGE SCALE GENOMIC DNA]</scope>
    <source>
        <strain evidence="7 8">TQ8S</strain>
    </source>
</reference>
<dbReference type="InterPro" id="IPR051912">
    <property type="entry name" value="Alkylbase_DNA_Glycosylase/TA"/>
</dbReference>
<dbReference type="InterPro" id="IPR003265">
    <property type="entry name" value="HhH-GPD_domain"/>
</dbReference>
<dbReference type="AlphaFoldDB" id="A0A368U9F3"/>
<dbReference type="GO" id="GO:0005737">
    <property type="term" value="C:cytoplasm"/>
    <property type="evidence" value="ECO:0007669"/>
    <property type="project" value="TreeGrafter"/>
</dbReference>
<dbReference type="OrthoDB" id="9811249at2"/>
<evidence type="ECO:0000256" key="5">
    <source>
        <dbReference type="ARBA" id="ARBA00023204"/>
    </source>
</evidence>
<accession>A0A368U9F3</accession>
<dbReference type="GO" id="GO:0006285">
    <property type="term" value="P:base-excision repair, AP site formation"/>
    <property type="evidence" value="ECO:0007669"/>
    <property type="project" value="TreeGrafter"/>
</dbReference>
<dbReference type="SMART" id="SM00478">
    <property type="entry name" value="ENDO3c"/>
    <property type="match status" value="1"/>
</dbReference>
<dbReference type="Pfam" id="PF00730">
    <property type="entry name" value="HhH-GPD"/>
    <property type="match status" value="1"/>
</dbReference>
<dbReference type="Gene3D" id="1.10.340.30">
    <property type="entry name" value="Hypothetical protein, domain 2"/>
    <property type="match status" value="1"/>
</dbReference>
<evidence type="ECO:0000256" key="1">
    <source>
        <dbReference type="ARBA" id="ARBA00000086"/>
    </source>
</evidence>
<sequence length="203" mass="22650">MHTLDIERGMQNLVLADPDIARAYPLLGAPSPRQRDPGFATFFSTIVSQQISTQAARAIMGRVNTLIPEITTSAVLEVDGQALRDAGLSWRKVEYVKGLAEAVHTKVFDAEGLDILNDDEAIAAITQLRGFGRWSAEIYLMFSLKRPDVFPADDLALRVALGRLKGMDDKPTPKQARSMVEHWAPWRSVGSLFLWHYYRGEPL</sequence>
<proteinExistence type="inferred from homology"/>
<protein>
    <recommendedName>
        <fullName evidence="3">DNA-3-methyladenine glycosylase II</fullName>
        <ecNumber evidence="3">3.2.2.21</ecNumber>
    </recommendedName>
</protein>
<name>A0A368U9F3_9GAMM</name>
<dbReference type="FunFam" id="1.10.340.30:FF:000004">
    <property type="entry name" value="DNA-3-methyladenine glycosylase II"/>
    <property type="match status" value="1"/>
</dbReference>
<evidence type="ECO:0000256" key="4">
    <source>
        <dbReference type="ARBA" id="ARBA00022763"/>
    </source>
</evidence>
<dbReference type="GO" id="GO:0032993">
    <property type="term" value="C:protein-DNA complex"/>
    <property type="evidence" value="ECO:0007669"/>
    <property type="project" value="TreeGrafter"/>
</dbReference>
<dbReference type="GO" id="GO:0006307">
    <property type="term" value="P:DNA alkylation repair"/>
    <property type="evidence" value="ECO:0007669"/>
    <property type="project" value="TreeGrafter"/>
</dbReference>
<dbReference type="GO" id="GO:0043916">
    <property type="term" value="F:DNA-7-methylguanine glycosylase activity"/>
    <property type="evidence" value="ECO:0007669"/>
    <property type="project" value="TreeGrafter"/>
</dbReference>
<dbReference type="GO" id="GO:0032131">
    <property type="term" value="F:alkylated DNA binding"/>
    <property type="evidence" value="ECO:0007669"/>
    <property type="project" value="TreeGrafter"/>
</dbReference>
<organism evidence="7 8">
    <name type="scientific">Vreelandella rituensis</name>
    <dbReference type="NCBI Taxonomy" id="2282306"/>
    <lineage>
        <taxon>Bacteria</taxon>
        <taxon>Pseudomonadati</taxon>
        <taxon>Pseudomonadota</taxon>
        <taxon>Gammaproteobacteria</taxon>
        <taxon>Oceanospirillales</taxon>
        <taxon>Halomonadaceae</taxon>
        <taxon>Vreelandella</taxon>
    </lineage>
</organism>
<dbReference type="InterPro" id="IPR011257">
    <property type="entry name" value="DNA_glycosylase"/>
</dbReference>
<evidence type="ECO:0000259" key="6">
    <source>
        <dbReference type="SMART" id="SM00478"/>
    </source>
</evidence>
<dbReference type="PANTHER" id="PTHR43003">
    <property type="entry name" value="DNA-3-METHYLADENINE GLYCOSYLASE"/>
    <property type="match status" value="1"/>
</dbReference>
<gene>
    <name evidence="7" type="ORF">DU506_02720</name>
</gene>
<dbReference type="GO" id="GO:0008725">
    <property type="term" value="F:DNA-3-methyladenine glycosylase activity"/>
    <property type="evidence" value="ECO:0007669"/>
    <property type="project" value="TreeGrafter"/>
</dbReference>
<keyword evidence="8" id="KW-1185">Reference proteome</keyword>
<dbReference type="EC" id="3.2.2.21" evidence="3"/>
<comment type="caution">
    <text evidence="7">The sequence shown here is derived from an EMBL/GenBank/DDBJ whole genome shotgun (WGS) entry which is preliminary data.</text>
</comment>
<dbReference type="SUPFAM" id="SSF48150">
    <property type="entry name" value="DNA-glycosylase"/>
    <property type="match status" value="1"/>
</dbReference>
<evidence type="ECO:0000256" key="3">
    <source>
        <dbReference type="ARBA" id="ARBA00012000"/>
    </source>
</evidence>
<keyword evidence="4" id="KW-0227">DNA damage</keyword>
<dbReference type="Gene3D" id="1.10.1670.40">
    <property type="match status" value="1"/>
</dbReference>
<dbReference type="EMBL" id="QPIJ01000002">
    <property type="protein sequence ID" value="RCV93541.1"/>
    <property type="molecule type" value="Genomic_DNA"/>
</dbReference>
<feature type="domain" description="HhH-GPD" evidence="6">
    <location>
        <begin position="47"/>
        <end position="202"/>
    </location>
</feature>
<dbReference type="CDD" id="cd00056">
    <property type="entry name" value="ENDO3c"/>
    <property type="match status" value="1"/>
</dbReference>
<dbReference type="RefSeq" id="WP_114485413.1">
    <property type="nucleotide sequence ID" value="NZ_CBCSHM010000012.1"/>
</dbReference>